<keyword evidence="2" id="KW-0732">Signal</keyword>
<organism evidence="3 4">
    <name type="scientific">Puccinia graminis f. sp. tritici</name>
    <dbReference type="NCBI Taxonomy" id="56615"/>
    <lineage>
        <taxon>Eukaryota</taxon>
        <taxon>Fungi</taxon>
        <taxon>Dikarya</taxon>
        <taxon>Basidiomycota</taxon>
        <taxon>Pucciniomycotina</taxon>
        <taxon>Pucciniomycetes</taxon>
        <taxon>Pucciniales</taxon>
        <taxon>Pucciniaceae</taxon>
        <taxon>Puccinia</taxon>
    </lineage>
</organism>
<evidence type="ECO:0000256" key="2">
    <source>
        <dbReference type="SAM" id="SignalP"/>
    </source>
</evidence>
<feature type="chain" id="PRO_5022806118" evidence="2">
    <location>
        <begin position="21"/>
        <end position="122"/>
    </location>
</feature>
<evidence type="ECO:0000313" key="3">
    <source>
        <dbReference type="EMBL" id="KAA1091462.1"/>
    </source>
</evidence>
<reference evidence="3 4" key="1">
    <citation type="submission" date="2019-05" db="EMBL/GenBank/DDBJ databases">
        <title>Emergence of the Ug99 lineage of the wheat stem rust pathogen through somatic hybridization.</title>
        <authorList>
            <person name="Li F."/>
            <person name="Upadhyaya N.M."/>
            <person name="Sperschneider J."/>
            <person name="Matny O."/>
            <person name="Nguyen-Phuc H."/>
            <person name="Mago R."/>
            <person name="Raley C."/>
            <person name="Miller M.E."/>
            <person name="Silverstein K.A.T."/>
            <person name="Henningsen E."/>
            <person name="Hirsch C.D."/>
            <person name="Visser B."/>
            <person name="Pretorius Z.A."/>
            <person name="Steffenson B.J."/>
            <person name="Schwessinger B."/>
            <person name="Dodds P.N."/>
            <person name="Figueroa M."/>
        </authorList>
    </citation>
    <scope>NUCLEOTIDE SEQUENCE [LARGE SCALE GENOMIC DNA]</scope>
    <source>
        <strain evidence="3">21-0</strain>
    </source>
</reference>
<evidence type="ECO:0000313" key="4">
    <source>
        <dbReference type="Proteomes" id="UP000324748"/>
    </source>
</evidence>
<name>A0A5B0NS15_PUCGR</name>
<keyword evidence="4" id="KW-1185">Reference proteome</keyword>
<dbReference type="Proteomes" id="UP000324748">
    <property type="component" value="Unassembled WGS sequence"/>
</dbReference>
<sequence>MLFTSILLSFYLLNCYGTSAHPNLYPKRIESSGLDQEFALGAQHHFLHKRMEGKSKLERYQELLKRVNMLEKKEEAKIKELDDADDEELEEKIIQWHRDFNAERDEIRRLTKEYSESSSSKK</sequence>
<comment type="caution">
    <text evidence="3">The sequence shown here is derived from an EMBL/GenBank/DDBJ whole genome shotgun (WGS) entry which is preliminary data.</text>
</comment>
<protein>
    <submittedName>
        <fullName evidence="3">Uncharacterized protein</fullName>
    </submittedName>
</protein>
<dbReference type="EMBL" id="VSWC01000092">
    <property type="protein sequence ID" value="KAA1091462.1"/>
    <property type="molecule type" value="Genomic_DNA"/>
</dbReference>
<feature type="signal peptide" evidence="2">
    <location>
        <begin position="1"/>
        <end position="20"/>
    </location>
</feature>
<keyword evidence="1" id="KW-0175">Coiled coil</keyword>
<gene>
    <name evidence="3" type="ORF">PGT21_034181</name>
</gene>
<accession>A0A5B0NS15</accession>
<dbReference type="AlphaFoldDB" id="A0A5B0NS15"/>
<proteinExistence type="predicted"/>
<feature type="coiled-coil region" evidence="1">
    <location>
        <begin position="57"/>
        <end position="87"/>
    </location>
</feature>
<evidence type="ECO:0000256" key="1">
    <source>
        <dbReference type="SAM" id="Coils"/>
    </source>
</evidence>